<feature type="compositionally biased region" description="Low complexity" evidence="1">
    <location>
        <begin position="29"/>
        <end position="52"/>
    </location>
</feature>
<evidence type="ECO:0000256" key="2">
    <source>
        <dbReference type="SAM" id="SignalP"/>
    </source>
</evidence>
<dbReference type="EMBL" id="SLUM01000030">
    <property type="protein sequence ID" value="TCL53592.1"/>
    <property type="molecule type" value="Genomic_DNA"/>
</dbReference>
<dbReference type="STRING" id="1650663.GCA_001486665_02036"/>
<name>A0A4V2QAS0_9FIRM</name>
<keyword evidence="2" id="KW-0732">Signal</keyword>
<proteinExistence type="predicted"/>
<feature type="chain" id="PRO_5020265020" evidence="2">
    <location>
        <begin position="24"/>
        <end position="354"/>
    </location>
</feature>
<dbReference type="Pfam" id="PF14903">
    <property type="entry name" value="WG_beta_rep"/>
    <property type="match status" value="2"/>
</dbReference>
<dbReference type="Proteomes" id="UP000295184">
    <property type="component" value="Unassembled WGS sequence"/>
</dbReference>
<evidence type="ECO:0000313" key="3">
    <source>
        <dbReference type="EMBL" id="TCL53592.1"/>
    </source>
</evidence>
<evidence type="ECO:0000256" key="1">
    <source>
        <dbReference type="SAM" id="MobiDB-lite"/>
    </source>
</evidence>
<feature type="signal peptide" evidence="2">
    <location>
        <begin position="1"/>
        <end position="23"/>
    </location>
</feature>
<dbReference type="AlphaFoldDB" id="A0A4V2QAS0"/>
<feature type="region of interest" description="Disordered" evidence="1">
    <location>
        <begin position="25"/>
        <end position="52"/>
    </location>
</feature>
<reference evidence="3 4" key="1">
    <citation type="submission" date="2019-03" db="EMBL/GenBank/DDBJ databases">
        <title>Genomic Encyclopedia of Type Strains, Phase IV (KMG-IV): sequencing the most valuable type-strain genomes for metagenomic binning, comparative biology and taxonomic classification.</title>
        <authorList>
            <person name="Goeker M."/>
        </authorList>
    </citation>
    <scope>NUCLEOTIDE SEQUENCE [LARGE SCALE GENOMIC DNA]</scope>
    <source>
        <strain evidence="3 4">DSM 100451</strain>
    </source>
</reference>
<accession>A0A4V2QAS0</accession>
<protein>
    <submittedName>
        <fullName evidence="3">WG repeat protein</fullName>
    </submittedName>
</protein>
<dbReference type="InterPro" id="IPR032774">
    <property type="entry name" value="WG_beta_rep"/>
</dbReference>
<gene>
    <name evidence="3" type="ORF">EDD77_13013</name>
</gene>
<evidence type="ECO:0000313" key="4">
    <source>
        <dbReference type="Proteomes" id="UP000295184"/>
    </source>
</evidence>
<sequence length="354" mass="38826">MKTVQKILLLAAMLVAVQLTGCAQTPETSQPTSEQEAASASSSLPESEPAPAEDVVLDYDEIRTIAVYSASPAVPCEGYFTMSKDGLWGLMRADGTELLPCVSAAPVSACGMEQHWIWGSGGNPLSWEEIEKLSEQLTASGDGSICPGHGGGGDMFFYNLDSEGRDPYALDASALRWYRMGTPGDVFPMEEELWDKYGLILPVFSAHEEGEEGDPAYPSEPVEDENGALYWYFCKDGSGLLIPGAKQALWFLDEELAPVQMEEKWAYVNRKGEIVAKAQYSPTWESDSFMEDTGPRYAACLQNGYAAVCRDGQWGLLNYSGKEVIPCEKQGVAWEGTNLWIKEQDGWHRSPLPE</sequence>
<dbReference type="OrthoDB" id="210273at2"/>
<comment type="caution">
    <text evidence="3">The sequence shown here is derived from an EMBL/GenBank/DDBJ whole genome shotgun (WGS) entry which is preliminary data.</text>
</comment>
<organism evidence="3 4">
    <name type="scientific">Allofournierella massiliensis</name>
    <dbReference type="NCBI Taxonomy" id="1650663"/>
    <lineage>
        <taxon>Bacteria</taxon>
        <taxon>Bacillati</taxon>
        <taxon>Bacillota</taxon>
        <taxon>Clostridia</taxon>
        <taxon>Eubacteriales</taxon>
        <taxon>Oscillospiraceae</taxon>
        <taxon>Allofournierella</taxon>
    </lineage>
</organism>
<dbReference type="RefSeq" id="WP_058964433.1">
    <property type="nucleotide sequence ID" value="NZ_CABKVM010000017.1"/>
</dbReference>